<feature type="transmembrane region" description="Helical" evidence="1">
    <location>
        <begin position="402"/>
        <end position="421"/>
    </location>
</feature>
<comment type="caution">
    <text evidence="2">The sequence shown here is derived from an EMBL/GenBank/DDBJ whole genome shotgun (WGS) entry which is preliminary data.</text>
</comment>
<keyword evidence="1" id="KW-1133">Transmembrane helix</keyword>
<name>A0ABQ4CWF4_9ACTN</name>
<evidence type="ECO:0000313" key="3">
    <source>
        <dbReference type="Proteomes" id="UP000604117"/>
    </source>
</evidence>
<dbReference type="SUPFAM" id="SSF82171">
    <property type="entry name" value="DPP6 N-terminal domain-like"/>
    <property type="match status" value="1"/>
</dbReference>
<keyword evidence="1" id="KW-0812">Transmembrane</keyword>
<dbReference type="Gene3D" id="2.120.10.30">
    <property type="entry name" value="TolB, C-terminal domain"/>
    <property type="match status" value="1"/>
</dbReference>
<dbReference type="Proteomes" id="UP000604117">
    <property type="component" value="Unassembled WGS sequence"/>
</dbReference>
<reference evidence="2 3" key="1">
    <citation type="submission" date="2021-01" db="EMBL/GenBank/DDBJ databases">
        <title>Whole genome shotgun sequence of Asanoa siamensis NBRC 107932.</title>
        <authorList>
            <person name="Komaki H."/>
            <person name="Tamura T."/>
        </authorList>
    </citation>
    <scope>NUCLEOTIDE SEQUENCE [LARGE SCALE GENOMIC DNA]</scope>
    <source>
        <strain evidence="2 3">NBRC 107932</strain>
    </source>
</reference>
<protein>
    <recommendedName>
        <fullName evidence="4">WD40 repeat protein</fullName>
    </recommendedName>
</protein>
<evidence type="ECO:0000256" key="1">
    <source>
        <dbReference type="SAM" id="Phobius"/>
    </source>
</evidence>
<evidence type="ECO:0000313" key="2">
    <source>
        <dbReference type="EMBL" id="GIF75619.1"/>
    </source>
</evidence>
<dbReference type="EMBL" id="BONE01000045">
    <property type="protein sequence ID" value="GIF75619.1"/>
    <property type="molecule type" value="Genomic_DNA"/>
</dbReference>
<feature type="transmembrane region" description="Helical" evidence="1">
    <location>
        <begin position="45"/>
        <end position="64"/>
    </location>
</feature>
<keyword evidence="1" id="KW-0472">Membrane</keyword>
<accession>A0ABQ4CWF4</accession>
<keyword evidence="3" id="KW-1185">Reference proteome</keyword>
<gene>
    <name evidence="2" type="ORF">Asi02nite_51370</name>
</gene>
<evidence type="ECO:0008006" key="4">
    <source>
        <dbReference type="Google" id="ProtNLM"/>
    </source>
</evidence>
<dbReference type="InterPro" id="IPR011042">
    <property type="entry name" value="6-blade_b-propeller_TolB-like"/>
</dbReference>
<dbReference type="RefSeq" id="WP_203716469.1">
    <property type="nucleotide sequence ID" value="NZ_BONE01000045.1"/>
</dbReference>
<sequence length="428" mass="43980">MIPEHRVADLVRAAVDAIPVVQPPSAALKARAVGRRRPARTWSPVLVAAAVGATVLAAAVALPGRPATPGAGEPTYRLPRELAGVSSRTATVAQDPPGRSIALFTERGEQVVLATDGVTYRKLDAGGTALLSPDGLAVVVSDPARATGEADVVDLRTGRAQRYAAGAPVALRPLAWSPDGRRVAFATQAIATGSGPAGVGVLDLDTRGFAPVADPRSGTGDGVVRAVFTATGTEVVASAGAEYGCTLRVYGVDAPTPSVPLAVDGPVDGCREVVTLGLHALSTRPDPDSFVIEAIPPLLLAVGERHGIVERLSFRGDAYGTGALPEPITLGSGDRFLGWNGRTGVYIGQSGGVVEAPLDGRGVVRMTRFGDDPVTNFQLATALAPESTLADVEPGAWPWSPARTATIAALLLLAAAAAVVLRRRRRRT</sequence>
<proteinExistence type="predicted"/>
<organism evidence="2 3">
    <name type="scientific">Asanoa siamensis</name>
    <dbReference type="NCBI Taxonomy" id="926357"/>
    <lineage>
        <taxon>Bacteria</taxon>
        <taxon>Bacillati</taxon>
        <taxon>Actinomycetota</taxon>
        <taxon>Actinomycetes</taxon>
        <taxon>Micromonosporales</taxon>
        <taxon>Micromonosporaceae</taxon>
        <taxon>Asanoa</taxon>
    </lineage>
</organism>